<evidence type="ECO:0000313" key="1">
    <source>
        <dbReference type="EMBL" id="WXB98400.1"/>
    </source>
</evidence>
<dbReference type="EMBL" id="CP147407">
    <property type="protein sequence ID" value="WXB98400.1"/>
    <property type="molecule type" value="Genomic_DNA"/>
</dbReference>
<evidence type="ECO:0008006" key="3">
    <source>
        <dbReference type="Google" id="ProtNLM"/>
    </source>
</evidence>
<protein>
    <recommendedName>
        <fullName evidence="3">KTSC domain-containing protein</fullName>
    </recommendedName>
</protein>
<reference evidence="1 2" key="1">
    <citation type="submission" date="2024-02" db="EMBL/GenBank/DDBJ databases">
        <title>Seven novel Bacillus-like species.</title>
        <authorList>
            <person name="Liu G."/>
        </authorList>
    </citation>
    <scope>NUCLEOTIDE SEQUENCE [LARGE SCALE GENOMIC DNA]</scope>
    <source>
        <strain evidence="1 2">FJAT-52054</strain>
    </source>
</reference>
<gene>
    <name evidence="1" type="ORF">WCV65_07990</name>
</gene>
<organism evidence="1 2">
    <name type="scientific">Metabacillus sediminis</name>
    <dbReference type="NCBI Taxonomy" id="3117746"/>
    <lineage>
        <taxon>Bacteria</taxon>
        <taxon>Bacillati</taxon>
        <taxon>Bacillota</taxon>
        <taxon>Bacilli</taxon>
        <taxon>Bacillales</taxon>
        <taxon>Bacillaceae</taxon>
        <taxon>Metabacillus</taxon>
    </lineage>
</organism>
<proteinExistence type="predicted"/>
<evidence type="ECO:0000313" key="2">
    <source>
        <dbReference type="Proteomes" id="UP001377337"/>
    </source>
</evidence>
<name>A0ABZ2NMJ7_9BACI</name>
<dbReference type="RefSeq" id="WP_035406986.1">
    <property type="nucleotide sequence ID" value="NZ_CP147407.1"/>
</dbReference>
<accession>A0ABZ2NMJ7</accession>
<keyword evidence="2" id="KW-1185">Reference proteome</keyword>
<sequence length="69" mass="8437">MRHYIMYTYVIQGERFMKIMDFQEGRIIEVSVAEWEEGGLYYELAMDLEGFKRKINEGHYDYYPPKTKK</sequence>
<dbReference type="Proteomes" id="UP001377337">
    <property type="component" value="Chromosome"/>
</dbReference>